<proteinExistence type="predicted"/>
<sequence length="148" mass="16227">MQRLARRDVIRILGAAMALAPAGARARLGVEDDLAVFRDIIRAIGGTTYMPPLLLEACETEFARAFGTEAIFGLVALARRRPDLEAMSQAASLRAGDQMRWIATFLFTGEVDGKVTYYDYCLGWQALTFATAPGLCGGPFGHWQEPER</sequence>
<accession>A0A975WEM2</accession>
<dbReference type="RefSeq" id="WP_048533014.1">
    <property type="nucleotide sequence ID" value="NZ_CATLQZ010000028.1"/>
</dbReference>
<evidence type="ECO:0008006" key="3">
    <source>
        <dbReference type="Google" id="ProtNLM"/>
    </source>
</evidence>
<dbReference type="InterPro" id="IPR006311">
    <property type="entry name" value="TAT_signal"/>
</dbReference>
<dbReference type="GeneID" id="80820743"/>
<name>A0A975WEM2_9RHOB</name>
<dbReference type="Proteomes" id="UP000182932">
    <property type="component" value="Unassembled WGS sequence"/>
</dbReference>
<evidence type="ECO:0000313" key="1">
    <source>
        <dbReference type="EMBL" id="SEK08124.1"/>
    </source>
</evidence>
<dbReference type="AlphaFoldDB" id="A0A975WEM2"/>
<dbReference type="EMBL" id="FNYY01000026">
    <property type="protein sequence ID" value="SEK08124.1"/>
    <property type="molecule type" value="Genomic_DNA"/>
</dbReference>
<comment type="caution">
    <text evidence="1">The sequence shown here is derived from an EMBL/GenBank/DDBJ whole genome shotgun (WGS) entry which is preliminary data.</text>
</comment>
<evidence type="ECO:0000313" key="2">
    <source>
        <dbReference type="Proteomes" id="UP000182932"/>
    </source>
</evidence>
<reference evidence="1 2" key="1">
    <citation type="submission" date="2016-10" db="EMBL/GenBank/DDBJ databases">
        <authorList>
            <person name="Varghese N."/>
            <person name="Submissions S."/>
        </authorList>
    </citation>
    <scope>NUCLEOTIDE SEQUENCE [LARGE SCALE GENOMIC DNA]</scope>
    <source>
        <strain evidence="1 2">FF3</strain>
    </source>
</reference>
<organism evidence="1 2">
    <name type="scientific">Marinovum algicola</name>
    <dbReference type="NCBI Taxonomy" id="42444"/>
    <lineage>
        <taxon>Bacteria</taxon>
        <taxon>Pseudomonadati</taxon>
        <taxon>Pseudomonadota</taxon>
        <taxon>Alphaproteobacteria</taxon>
        <taxon>Rhodobacterales</taxon>
        <taxon>Roseobacteraceae</taxon>
        <taxon>Marinovum</taxon>
    </lineage>
</organism>
<keyword evidence="2" id="KW-1185">Reference proteome</keyword>
<dbReference type="PROSITE" id="PS51318">
    <property type="entry name" value="TAT"/>
    <property type="match status" value="1"/>
</dbReference>
<protein>
    <recommendedName>
        <fullName evidence="3">Membrane bound FAD containing D-sorbitol dehydrogenase</fullName>
    </recommendedName>
</protein>
<gene>
    <name evidence="1" type="ORF">SAMN04487940_1265</name>
</gene>